<feature type="region of interest" description="Disordered" evidence="6">
    <location>
        <begin position="1"/>
        <end position="20"/>
    </location>
</feature>
<dbReference type="EMBL" id="MIQH01000618">
    <property type="protein sequence ID" value="OIR24561.1"/>
    <property type="molecule type" value="Genomic_DNA"/>
</dbReference>
<dbReference type="NCBIfam" id="NF004612">
    <property type="entry name" value="PRK05943.1"/>
    <property type="match status" value="1"/>
</dbReference>
<dbReference type="InterPro" id="IPR037121">
    <property type="entry name" value="Ribosomal_bL25_C"/>
</dbReference>
<comment type="similarity">
    <text evidence="5">Belongs to the bacterial ribosomal protein bL25 family. CTC subfamily.</text>
</comment>
<sequence length="223" mass="24452">MNITINATTRKDQGKGASRRLRHNEQIPAIIYGAGKEPDTITLNIHEITHLLENEETYTSILDLTIDKKTQPVIIKDLQRHPAKNLVTHVDFLRIDMNKEIVTNIPLHFMGEEDNEAMRLGAILNQFVTAIEVSCLPANLPNSIEVDISKLGMGDHISLTGINMPEGVTIIALTHGDIEAHDQSVVSVQEPKLMSEEAQVVDAETEEGATEGGDDKAEDTSGS</sequence>
<dbReference type="GO" id="GO:0006412">
    <property type="term" value="P:translation"/>
    <property type="evidence" value="ECO:0007669"/>
    <property type="project" value="UniProtKB-UniRule"/>
</dbReference>
<gene>
    <name evidence="5" type="primary">rplY</name>
    <name evidence="5" type="synonym">ctc</name>
    <name evidence="9" type="ORF">BGC33_14820</name>
</gene>
<keyword evidence="1 5" id="KW-0699">rRNA-binding</keyword>
<dbReference type="Gene3D" id="2.170.120.20">
    <property type="entry name" value="Ribosomal protein L25, beta domain"/>
    <property type="match status" value="1"/>
</dbReference>
<feature type="compositionally biased region" description="Basic and acidic residues" evidence="6">
    <location>
        <begin position="213"/>
        <end position="223"/>
    </location>
</feature>
<dbReference type="Proteomes" id="UP000182798">
    <property type="component" value="Unassembled WGS sequence"/>
</dbReference>
<dbReference type="NCBIfam" id="TIGR00731">
    <property type="entry name" value="bL25_bact_ctc"/>
    <property type="match status" value="1"/>
</dbReference>
<dbReference type="AlphaFoldDB" id="A0A1J5U868"/>
<dbReference type="GO" id="GO:0008097">
    <property type="term" value="F:5S rRNA binding"/>
    <property type="evidence" value="ECO:0007669"/>
    <property type="project" value="InterPro"/>
</dbReference>
<dbReference type="CDD" id="cd00495">
    <property type="entry name" value="Ribosomal_L25_TL5_CTC"/>
    <property type="match status" value="1"/>
</dbReference>
<dbReference type="HAMAP" id="MF_01334">
    <property type="entry name" value="Ribosomal_bL25_CTC"/>
    <property type="match status" value="1"/>
</dbReference>
<dbReference type="SUPFAM" id="SSF50715">
    <property type="entry name" value="Ribosomal protein L25-like"/>
    <property type="match status" value="1"/>
</dbReference>
<comment type="function">
    <text evidence="5">This is one of the proteins that binds to the 5S RNA in the ribosome where it forms part of the central protuberance.</text>
</comment>
<dbReference type="InterPro" id="IPR020057">
    <property type="entry name" value="Ribosomal_bL25_b-dom"/>
</dbReference>
<dbReference type="PANTHER" id="PTHR33284">
    <property type="entry name" value="RIBOSOMAL PROTEIN L25/GLN-TRNA SYNTHETASE, ANTI-CODON-BINDING DOMAIN-CONTAINING PROTEIN"/>
    <property type="match status" value="1"/>
</dbReference>
<accession>A0A1J5U868</accession>
<evidence type="ECO:0000313" key="10">
    <source>
        <dbReference type="Proteomes" id="UP000182798"/>
    </source>
</evidence>
<evidence type="ECO:0000259" key="8">
    <source>
        <dbReference type="Pfam" id="PF14693"/>
    </source>
</evidence>
<feature type="domain" description="Large ribosomal subunit protein bL25 beta" evidence="8">
    <location>
        <begin position="101"/>
        <end position="192"/>
    </location>
</feature>
<organism evidence="9 10">
    <name type="scientific">Bathymodiolus thermophilus thioautotrophic gill symbiont</name>
    <dbReference type="NCBI Taxonomy" id="2360"/>
    <lineage>
        <taxon>Bacteria</taxon>
        <taxon>Pseudomonadati</taxon>
        <taxon>Pseudomonadota</taxon>
        <taxon>Gammaproteobacteria</taxon>
        <taxon>sulfur-oxidizing symbionts</taxon>
    </lineage>
</organism>
<evidence type="ECO:0000256" key="3">
    <source>
        <dbReference type="ARBA" id="ARBA00022980"/>
    </source>
</evidence>
<dbReference type="InterPro" id="IPR020055">
    <property type="entry name" value="Ribosomal_bL25_short"/>
</dbReference>
<comment type="subunit">
    <text evidence="5">Part of the 50S ribosomal subunit; part of the 5S rRNA/L5/L18/L25 subcomplex. Contacts the 5S rRNA. Binds to the 5S rRNA independently of L5 and L18.</text>
</comment>
<evidence type="ECO:0000256" key="2">
    <source>
        <dbReference type="ARBA" id="ARBA00022884"/>
    </source>
</evidence>
<dbReference type="PANTHER" id="PTHR33284:SF1">
    <property type="entry name" value="RIBOSOMAL PROTEIN L25_GLN-TRNA SYNTHETASE, ANTI-CODON-BINDING DOMAIN-CONTAINING PROTEIN"/>
    <property type="match status" value="1"/>
</dbReference>
<evidence type="ECO:0000313" key="9">
    <source>
        <dbReference type="EMBL" id="OIR24561.1"/>
    </source>
</evidence>
<dbReference type="InterPro" id="IPR029751">
    <property type="entry name" value="Ribosomal_L25_dom"/>
</dbReference>
<evidence type="ECO:0000256" key="4">
    <source>
        <dbReference type="ARBA" id="ARBA00023274"/>
    </source>
</evidence>
<dbReference type="OrthoDB" id="9806411at2"/>
<proteinExistence type="inferred from homology"/>
<dbReference type="Gene3D" id="2.40.240.10">
    <property type="entry name" value="Ribosomal Protein L25, Chain P"/>
    <property type="match status" value="1"/>
</dbReference>
<keyword evidence="2 5" id="KW-0694">RNA-binding</keyword>
<name>A0A1J5U868_9GAMM</name>
<dbReference type="InterPro" id="IPR001021">
    <property type="entry name" value="Ribosomal_bL25_long"/>
</dbReference>
<comment type="caution">
    <text evidence="9">The sequence shown here is derived from an EMBL/GenBank/DDBJ whole genome shotgun (WGS) entry which is preliminary data.</text>
</comment>
<dbReference type="GO" id="GO:0022625">
    <property type="term" value="C:cytosolic large ribosomal subunit"/>
    <property type="evidence" value="ECO:0007669"/>
    <property type="project" value="TreeGrafter"/>
</dbReference>
<dbReference type="HAMAP" id="MF_01336">
    <property type="entry name" value="Ribosomal_bL25"/>
    <property type="match status" value="1"/>
</dbReference>
<evidence type="ECO:0000256" key="5">
    <source>
        <dbReference type="HAMAP-Rule" id="MF_01334"/>
    </source>
</evidence>
<evidence type="ECO:0000256" key="1">
    <source>
        <dbReference type="ARBA" id="ARBA00022730"/>
    </source>
</evidence>
<dbReference type="InterPro" id="IPR011035">
    <property type="entry name" value="Ribosomal_bL25/Gln-tRNA_synth"/>
</dbReference>
<dbReference type="InterPro" id="IPR020930">
    <property type="entry name" value="Ribosomal_uL5_bac-type"/>
</dbReference>
<evidence type="ECO:0000259" key="7">
    <source>
        <dbReference type="Pfam" id="PF01386"/>
    </source>
</evidence>
<dbReference type="RefSeq" id="WP_071564560.1">
    <property type="nucleotide sequence ID" value="NZ_FQNS01000132.1"/>
</dbReference>
<dbReference type="NCBIfam" id="NF004130">
    <property type="entry name" value="PRK05618.1-5"/>
    <property type="match status" value="1"/>
</dbReference>
<reference evidence="10" key="1">
    <citation type="submission" date="2016-09" db="EMBL/GenBank/DDBJ databases">
        <title>Genome Sequence of Bathymodiolus thermophilus sulfur-oxidizing gill endosymbiont.</title>
        <authorList>
            <person name="Ponnudurai R."/>
            <person name="Kleiner M."/>
            <person name="Sayavedra L."/>
            <person name="Thuermer A."/>
            <person name="Felbeck H."/>
            <person name="Schlueter R."/>
            <person name="Schweder T."/>
            <person name="Markert S."/>
        </authorList>
    </citation>
    <scope>NUCLEOTIDE SEQUENCE [LARGE SCALE GENOMIC DNA]</scope>
    <source>
        <strain evidence="10">BAT/CrabSpa'14</strain>
    </source>
</reference>
<protein>
    <recommendedName>
        <fullName evidence="5">Large ribosomal subunit protein bL25</fullName>
    </recommendedName>
    <alternativeName>
        <fullName evidence="5">General stress protein CTC</fullName>
    </alternativeName>
</protein>
<keyword evidence="3 5" id="KW-0689">Ribosomal protein</keyword>
<dbReference type="InterPro" id="IPR020056">
    <property type="entry name" value="Rbsml_bL25/Gln-tRNA_synth_N"/>
</dbReference>
<keyword evidence="4 5" id="KW-0687">Ribonucleoprotein</keyword>
<dbReference type="Pfam" id="PF14693">
    <property type="entry name" value="Ribosomal_TL5_C"/>
    <property type="match status" value="1"/>
</dbReference>
<evidence type="ECO:0000256" key="6">
    <source>
        <dbReference type="SAM" id="MobiDB-lite"/>
    </source>
</evidence>
<dbReference type="GO" id="GO:0003735">
    <property type="term" value="F:structural constituent of ribosome"/>
    <property type="evidence" value="ECO:0007669"/>
    <property type="project" value="InterPro"/>
</dbReference>
<feature type="domain" description="Large ribosomal subunit protein bL25 L25" evidence="7">
    <location>
        <begin position="5"/>
        <end position="92"/>
    </location>
</feature>
<feature type="region of interest" description="Disordered" evidence="6">
    <location>
        <begin position="189"/>
        <end position="223"/>
    </location>
</feature>
<dbReference type="Pfam" id="PF01386">
    <property type="entry name" value="Ribosomal_L25p"/>
    <property type="match status" value="1"/>
</dbReference>